<evidence type="ECO:0000256" key="1">
    <source>
        <dbReference type="SAM" id="MobiDB-lite"/>
    </source>
</evidence>
<sequence>MDVGTSLETDTKAPEVMQPGTRAPDCPANLSGIAAV</sequence>
<dbReference type="EMBL" id="CABVQD010000008">
    <property type="protein sequence ID" value="VWB65693.1"/>
    <property type="molecule type" value="Genomic_DNA"/>
</dbReference>
<evidence type="ECO:0000313" key="2">
    <source>
        <dbReference type="EMBL" id="VWB65693.1"/>
    </source>
</evidence>
<protein>
    <submittedName>
        <fullName evidence="2">Uncharacterized protein</fullName>
    </submittedName>
</protein>
<gene>
    <name evidence="2" type="ORF">BPA30113_02935</name>
</gene>
<proteinExistence type="predicted"/>
<reference evidence="2 3" key="1">
    <citation type="submission" date="2019-09" db="EMBL/GenBank/DDBJ databases">
        <authorList>
            <person name="Depoorter E."/>
        </authorList>
    </citation>
    <scope>NUCLEOTIDE SEQUENCE [LARGE SCALE GENOMIC DNA]</scope>
    <source>
        <strain evidence="2">LMG 30113</strain>
    </source>
</reference>
<feature type="region of interest" description="Disordered" evidence="1">
    <location>
        <begin position="1"/>
        <end position="36"/>
    </location>
</feature>
<keyword evidence="3" id="KW-1185">Reference proteome</keyword>
<accession>A0A6J5DIR6</accession>
<organism evidence="2 3">
    <name type="scientific">Burkholderia paludis</name>
    <dbReference type="NCBI Taxonomy" id="1506587"/>
    <lineage>
        <taxon>Bacteria</taxon>
        <taxon>Pseudomonadati</taxon>
        <taxon>Pseudomonadota</taxon>
        <taxon>Betaproteobacteria</taxon>
        <taxon>Burkholderiales</taxon>
        <taxon>Burkholderiaceae</taxon>
        <taxon>Burkholderia</taxon>
        <taxon>Burkholderia cepacia complex</taxon>
    </lineage>
</organism>
<dbReference type="Proteomes" id="UP000494330">
    <property type="component" value="Unassembled WGS sequence"/>
</dbReference>
<evidence type="ECO:0000313" key="3">
    <source>
        <dbReference type="Proteomes" id="UP000494330"/>
    </source>
</evidence>
<name>A0A6J5DIR6_9BURK</name>
<dbReference type="AlphaFoldDB" id="A0A6J5DIR6"/>